<gene>
    <name evidence="2" type="ORF">I8U22_02845</name>
</gene>
<dbReference type="Proteomes" id="UP000641910">
    <property type="component" value="Unassembled WGS sequence"/>
</dbReference>
<proteinExistence type="predicted"/>
<dbReference type="SUPFAM" id="SSF52777">
    <property type="entry name" value="CoA-dependent acyltransferases"/>
    <property type="match status" value="1"/>
</dbReference>
<dbReference type="EMBL" id="JAECVU010000001">
    <property type="protein sequence ID" value="MBH8587757.1"/>
    <property type="molecule type" value="Genomic_DNA"/>
</dbReference>
<sequence>MDRSDQIVGRFVNMLPFRMNVAQRGNFFDWIKKQQGKHFDILQNQHIPLGQIIVWNKLGQEKKLLNNCLVFENVQQNEILLEGFRSGKLTNPIFVPDSDIPLKAIVIPDQPLKLMISYLDQYFEKSKMIRIIEDFKDLTEHVAHARDWEIAKFPLPQA</sequence>
<accession>A0ABS0QFE1</accession>
<dbReference type="Gene3D" id="3.30.559.30">
    <property type="entry name" value="Nonribosomal peptide synthetase, condensation domain"/>
    <property type="match status" value="1"/>
</dbReference>
<protein>
    <recommendedName>
        <fullName evidence="1">Condensation domain-containing protein</fullName>
    </recommendedName>
</protein>
<evidence type="ECO:0000313" key="2">
    <source>
        <dbReference type="EMBL" id="MBH8587757.1"/>
    </source>
</evidence>
<dbReference type="Pfam" id="PF00668">
    <property type="entry name" value="Condensation"/>
    <property type="match status" value="1"/>
</dbReference>
<comment type="caution">
    <text evidence="2">The sequence shown here is derived from an EMBL/GenBank/DDBJ whole genome shotgun (WGS) entry which is preliminary data.</text>
</comment>
<evidence type="ECO:0000313" key="3">
    <source>
        <dbReference type="Proteomes" id="UP000641910"/>
    </source>
</evidence>
<organism evidence="2 3">
    <name type="scientific">Thermoactinomyces vulgaris</name>
    <dbReference type="NCBI Taxonomy" id="2026"/>
    <lineage>
        <taxon>Bacteria</taxon>
        <taxon>Bacillati</taxon>
        <taxon>Bacillota</taxon>
        <taxon>Bacilli</taxon>
        <taxon>Bacillales</taxon>
        <taxon>Thermoactinomycetaceae</taxon>
        <taxon>Thermoactinomyces</taxon>
    </lineage>
</organism>
<name>A0ABS0QFE1_THEVU</name>
<dbReference type="InterPro" id="IPR001242">
    <property type="entry name" value="Condensation_dom"/>
</dbReference>
<feature type="domain" description="Condensation" evidence="1">
    <location>
        <begin position="5"/>
        <end position="145"/>
    </location>
</feature>
<keyword evidence="3" id="KW-1185">Reference proteome</keyword>
<dbReference type="PANTHER" id="PTHR45398">
    <property type="match status" value="1"/>
</dbReference>
<evidence type="ECO:0000259" key="1">
    <source>
        <dbReference type="Pfam" id="PF00668"/>
    </source>
</evidence>
<dbReference type="PANTHER" id="PTHR45398:SF1">
    <property type="entry name" value="ENZYME, PUTATIVE (JCVI)-RELATED"/>
    <property type="match status" value="1"/>
</dbReference>
<reference evidence="2 3" key="1">
    <citation type="submission" date="2020-12" db="EMBL/GenBank/DDBJ databases">
        <title>WGS of Thermoactinomyces spp.</title>
        <authorList>
            <person name="Cheng K."/>
        </authorList>
    </citation>
    <scope>NUCLEOTIDE SEQUENCE [LARGE SCALE GENOMIC DNA]</scope>
    <source>
        <strain evidence="3">CICC 10650\ACCC 41061</strain>
    </source>
</reference>